<accession>A0ABQ9GQ96</accession>
<name>A0ABQ9GQ96_9NEOP</name>
<organism evidence="1 2">
    <name type="scientific">Dryococelus australis</name>
    <dbReference type="NCBI Taxonomy" id="614101"/>
    <lineage>
        <taxon>Eukaryota</taxon>
        <taxon>Metazoa</taxon>
        <taxon>Ecdysozoa</taxon>
        <taxon>Arthropoda</taxon>
        <taxon>Hexapoda</taxon>
        <taxon>Insecta</taxon>
        <taxon>Pterygota</taxon>
        <taxon>Neoptera</taxon>
        <taxon>Polyneoptera</taxon>
        <taxon>Phasmatodea</taxon>
        <taxon>Verophasmatodea</taxon>
        <taxon>Anareolatae</taxon>
        <taxon>Phasmatidae</taxon>
        <taxon>Eurycanthinae</taxon>
        <taxon>Dryococelus</taxon>
    </lineage>
</organism>
<dbReference type="EMBL" id="JARBHB010000010">
    <property type="protein sequence ID" value="KAJ8874197.1"/>
    <property type="molecule type" value="Genomic_DNA"/>
</dbReference>
<keyword evidence="2" id="KW-1185">Reference proteome</keyword>
<evidence type="ECO:0000313" key="1">
    <source>
        <dbReference type="EMBL" id="KAJ8874197.1"/>
    </source>
</evidence>
<gene>
    <name evidence="1" type="ORF">PR048_025039</name>
</gene>
<evidence type="ECO:0000313" key="2">
    <source>
        <dbReference type="Proteomes" id="UP001159363"/>
    </source>
</evidence>
<dbReference type="Proteomes" id="UP001159363">
    <property type="component" value="Chromosome 9"/>
</dbReference>
<reference evidence="1 2" key="1">
    <citation type="submission" date="2023-02" db="EMBL/GenBank/DDBJ databases">
        <title>LHISI_Scaffold_Assembly.</title>
        <authorList>
            <person name="Stuart O.P."/>
            <person name="Cleave R."/>
            <person name="Magrath M.J.L."/>
            <person name="Mikheyev A.S."/>
        </authorList>
    </citation>
    <scope>NUCLEOTIDE SEQUENCE [LARGE SCALE GENOMIC DNA]</scope>
    <source>
        <strain evidence="1">Daus_M_001</strain>
        <tissue evidence="1">Leg muscle</tissue>
    </source>
</reference>
<comment type="caution">
    <text evidence="1">The sequence shown here is derived from an EMBL/GenBank/DDBJ whole genome shotgun (WGS) entry which is preliminary data.</text>
</comment>
<sequence>MPLQDLKFTFKFSQQYLDVSRTHGQKLPHIFNDLFDVLNSWYPFNTDKSKIACGLYTLEQVSEMDELICLV</sequence>
<proteinExistence type="predicted"/>
<protein>
    <submittedName>
        <fullName evidence="1">Uncharacterized protein</fullName>
    </submittedName>
</protein>